<dbReference type="Proteomes" id="UP000683246">
    <property type="component" value="Chromosome"/>
</dbReference>
<keyword evidence="3" id="KW-0472">Membrane</keyword>
<reference evidence="5" key="1">
    <citation type="submission" date="2020-07" db="EMBL/GenBank/DDBJ databases">
        <title>Vallitalea pronyensis genome.</title>
        <authorList>
            <person name="Postec A."/>
        </authorList>
    </citation>
    <scope>NUCLEOTIDE SEQUENCE</scope>
    <source>
        <strain evidence="5">FatNI3</strain>
    </source>
</reference>
<keyword evidence="1 2" id="KW-0238">DNA-binding</keyword>
<dbReference type="PROSITE" id="PS50977">
    <property type="entry name" value="HTH_TETR_2"/>
    <property type="match status" value="1"/>
</dbReference>
<keyword evidence="6" id="KW-1185">Reference proteome</keyword>
<dbReference type="Gene3D" id="1.10.357.10">
    <property type="entry name" value="Tetracycline Repressor, domain 2"/>
    <property type="match status" value="1"/>
</dbReference>
<dbReference type="PANTHER" id="PTHR43479:SF11">
    <property type="entry name" value="ACREF_ENVCD OPERON REPRESSOR-RELATED"/>
    <property type="match status" value="1"/>
</dbReference>
<protein>
    <submittedName>
        <fullName evidence="5">TetR/AcrR family transcriptional regulator</fullName>
    </submittedName>
</protein>
<dbReference type="InterPro" id="IPR050624">
    <property type="entry name" value="HTH-type_Tx_Regulator"/>
</dbReference>
<dbReference type="RefSeq" id="WP_212695093.1">
    <property type="nucleotide sequence ID" value="NZ_CP058649.1"/>
</dbReference>
<sequence length="196" mass="22149">MGISNRREREKKELRKKIFDSASQLIIEHGYEKFSIRKLANAIEYSPAMIYNYFKNKDDIIAAITLDNFERISKELLGLDFENMTPPIALKTSLLTLAKLILSHREQFKATLLSGVNYANTKSIDNEAIDGLITILDKGVASSDFCIDHTKDTAFLLITGIFGVLNIIVLSNLYDDTMIEHRLNAFVDLMINGVTK</sequence>
<name>A0A8J8MNC5_9FIRM</name>
<evidence type="ECO:0000256" key="3">
    <source>
        <dbReference type="SAM" id="Phobius"/>
    </source>
</evidence>
<keyword evidence="3" id="KW-0812">Transmembrane</keyword>
<dbReference type="EMBL" id="CP058649">
    <property type="protein sequence ID" value="QUI24398.1"/>
    <property type="molecule type" value="Genomic_DNA"/>
</dbReference>
<evidence type="ECO:0000256" key="2">
    <source>
        <dbReference type="PROSITE-ProRule" id="PRU00335"/>
    </source>
</evidence>
<dbReference type="PRINTS" id="PR00455">
    <property type="entry name" value="HTHTETR"/>
</dbReference>
<feature type="domain" description="HTH tetR-type" evidence="4">
    <location>
        <begin position="12"/>
        <end position="72"/>
    </location>
</feature>
<dbReference type="InterPro" id="IPR009057">
    <property type="entry name" value="Homeodomain-like_sf"/>
</dbReference>
<gene>
    <name evidence="5" type="ORF">HZI73_19780</name>
</gene>
<dbReference type="SUPFAM" id="SSF46689">
    <property type="entry name" value="Homeodomain-like"/>
    <property type="match status" value="1"/>
</dbReference>
<feature type="transmembrane region" description="Helical" evidence="3">
    <location>
        <begin position="154"/>
        <end position="174"/>
    </location>
</feature>
<feature type="DNA-binding region" description="H-T-H motif" evidence="2">
    <location>
        <begin position="35"/>
        <end position="54"/>
    </location>
</feature>
<dbReference type="AlphaFoldDB" id="A0A8J8MNC5"/>
<dbReference type="Pfam" id="PF00440">
    <property type="entry name" value="TetR_N"/>
    <property type="match status" value="1"/>
</dbReference>
<organism evidence="5 6">
    <name type="scientific">Vallitalea pronyensis</name>
    <dbReference type="NCBI Taxonomy" id="1348613"/>
    <lineage>
        <taxon>Bacteria</taxon>
        <taxon>Bacillati</taxon>
        <taxon>Bacillota</taxon>
        <taxon>Clostridia</taxon>
        <taxon>Lachnospirales</taxon>
        <taxon>Vallitaleaceae</taxon>
        <taxon>Vallitalea</taxon>
    </lineage>
</organism>
<dbReference type="GO" id="GO:0003677">
    <property type="term" value="F:DNA binding"/>
    <property type="evidence" value="ECO:0007669"/>
    <property type="project" value="UniProtKB-UniRule"/>
</dbReference>
<accession>A0A8J8MNC5</accession>
<evidence type="ECO:0000313" key="5">
    <source>
        <dbReference type="EMBL" id="QUI24398.1"/>
    </source>
</evidence>
<dbReference type="KEGG" id="vpy:HZI73_19780"/>
<evidence type="ECO:0000313" key="6">
    <source>
        <dbReference type="Proteomes" id="UP000683246"/>
    </source>
</evidence>
<dbReference type="InterPro" id="IPR001647">
    <property type="entry name" value="HTH_TetR"/>
</dbReference>
<dbReference type="PANTHER" id="PTHR43479">
    <property type="entry name" value="ACREF/ENVCD OPERON REPRESSOR-RELATED"/>
    <property type="match status" value="1"/>
</dbReference>
<evidence type="ECO:0000259" key="4">
    <source>
        <dbReference type="PROSITE" id="PS50977"/>
    </source>
</evidence>
<keyword evidence="3" id="KW-1133">Transmembrane helix</keyword>
<proteinExistence type="predicted"/>
<evidence type="ECO:0000256" key="1">
    <source>
        <dbReference type="ARBA" id="ARBA00023125"/>
    </source>
</evidence>